<comment type="subcellular location">
    <subcellularLocation>
        <location evidence="1">Membrane</location>
        <topology evidence="1">Multi-pass membrane protein</topology>
    </subcellularLocation>
</comment>
<dbReference type="Proteomes" id="UP000237144">
    <property type="component" value="Unassembled WGS sequence"/>
</dbReference>
<keyword evidence="4 5" id="KW-0472">Membrane</keyword>
<feature type="transmembrane region" description="Helical" evidence="5">
    <location>
        <begin position="71"/>
        <end position="91"/>
    </location>
</feature>
<evidence type="ECO:0000256" key="1">
    <source>
        <dbReference type="ARBA" id="ARBA00004141"/>
    </source>
</evidence>
<dbReference type="Pfam" id="PF04479">
    <property type="entry name" value="RTA1"/>
    <property type="match status" value="1"/>
</dbReference>
<protein>
    <submittedName>
        <fullName evidence="6">Uncharacterized protein</fullName>
    </submittedName>
</protein>
<comment type="caution">
    <text evidence="6">The sequence shown here is derived from an EMBL/GenBank/DDBJ whole genome shotgun (WGS) entry which is preliminary data.</text>
</comment>
<name>A0A2S5BD61_9BASI</name>
<dbReference type="EMBL" id="PJQD01000022">
    <property type="protein sequence ID" value="POY74693.1"/>
    <property type="molecule type" value="Genomic_DNA"/>
</dbReference>
<feature type="transmembrane region" description="Helical" evidence="5">
    <location>
        <begin position="20"/>
        <end position="43"/>
    </location>
</feature>
<sequence length="190" mass="21335">MATSKSPDTRRIGPRVTLAGLAIQLASFVLFTTTLLIFGLRLLRRPAYANPVRPFSVKNYRSMAPLREYDWRPLFIVMSLTCIGILVRSVFRLIEFSQGYYGYLAVHEGYFYTLDALALWLAMVLFCFFWPVRFVEGARDLYCPAPSYLSSPTVSDKDLVEKAGRGRFDGTDSVSSAGSTVPALLRLPLV</sequence>
<keyword evidence="3 5" id="KW-1133">Transmembrane helix</keyword>
<evidence type="ECO:0000256" key="2">
    <source>
        <dbReference type="ARBA" id="ARBA00022692"/>
    </source>
</evidence>
<accession>A0A2S5BD61</accession>
<feature type="transmembrane region" description="Helical" evidence="5">
    <location>
        <begin position="111"/>
        <end position="132"/>
    </location>
</feature>
<proteinExistence type="predicted"/>
<reference evidence="6 7" key="1">
    <citation type="journal article" date="2018" name="Front. Microbiol.">
        <title>Prospects for Fungal Bioremediation of Acidic Radioactive Waste Sites: Characterization and Genome Sequence of Rhodotorula taiwanensis MD1149.</title>
        <authorList>
            <person name="Tkavc R."/>
            <person name="Matrosova V.Y."/>
            <person name="Grichenko O.E."/>
            <person name="Gostincar C."/>
            <person name="Volpe R.P."/>
            <person name="Klimenkova P."/>
            <person name="Gaidamakova E.K."/>
            <person name="Zhou C.E."/>
            <person name="Stewart B.J."/>
            <person name="Lyman M.G."/>
            <person name="Malfatti S.A."/>
            <person name="Rubinfeld B."/>
            <person name="Courtot M."/>
            <person name="Singh J."/>
            <person name="Dalgard C.L."/>
            <person name="Hamilton T."/>
            <person name="Frey K.G."/>
            <person name="Gunde-Cimerman N."/>
            <person name="Dugan L."/>
            <person name="Daly M.J."/>
        </authorList>
    </citation>
    <scope>NUCLEOTIDE SEQUENCE [LARGE SCALE GENOMIC DNA]</scope>
    <source>
        <strain evidence="6 7">MD1149</strain>
    </source>
</reference>
<dbReference type="InterPro" id="IPR007568">
    <property type="entry name" value="RTA1"/>
</dbReference>
<dbReference type="PANTHER" id="PTHR31465:SF1">
    <property type="entry name" value="PROTEIN RTA1-RELATED"/>
    <property type="match status" value="1"/>
</dbReference>
<evidence type="ECO:0000256" key="5">
    <source>
        <dbReference type="SAM" id="Phobius"/>
    </source>
</evidence>
<dbReference type="OrthoDB" id="3358017at2759"/>
<dbReference type="PANTHER" id="PTHR31465">
    <property type="entry name" value="PROTEIN RTA1-RELATED"/>
    <property type="match status" value="1"/>
</dbReference>
<evidence type="ECO:0000256" key="4">
    <source>
        <dbReference type="ARBA" id="ARBA00023136"/>
    </source>
</evidence>
<dbReference type="STRING" id="741276.A0A2S5BD61"/>
<keyword evidence="7" id="KW-1185">Reference proteome</keyword>
<keyword evidence="2 5" id="KW-0812">Transmembrane</keyword>
<organism evidence="6 7">
    <name type="scientific">Rhodotorula taiwanensis</name>
    <dbReference type="NCBI Taxonomy" id="741276"/>
    <lineage>
        <taxon>Eukaryota</taxon>
        <taxon>Fungi</taxon>
        <taxon>Dikarya</taxon>
        <taxon>Basidiomycota</taxon>
        <taxon>Pucciniomycotina</taxon>
        <taxon>Microbotryomycetes</taxon>
        <taxon>Sporidiobolales</taxon>
        <taxon>Sporidiobolaceae</taxon>
        <taxon>Rhodotorula</taxon>
    </lineage>
</organism>
<evidence type="ECO:0000256" key="3">
    <source>
        <dbReference type="ARBA" id="ARBA00022989"/>
    </source>
</evidence>
<evidence type="ECO:0000313" key="7">
    <source>
        <dbReference type="Proteomes" id="UP000237144"/>
    </source>
</evidence>
<dbReference type="AlphaFoldDB" id="A0A2S5BD61"/>
<evidence type="ECO:0000313" key="6">
    <source>
        <dbReference type="EMBL" id="POY74693.1"/>
    </source>
</evidence>
<gene>
    <name evidence="6" type="ORF">BMF94_2168</name>
</gene>
<dbReference type="GO" id="GO:0016020">
    <property type="term" value="C:membrane"/>
    <property type="evidence" value="ECO:0007669"/>
    <property type="project" value="UniProtKB-SubCell"/>
</dbReference>